<name>A0A815BRF8_9BILA</name>
<organism evidence="2 4">
    <name type="scientific">Rotaria sordida</name>
    <dbReference type="NCBI Taxonomy" id="392033"/>
    <lineage>
        <taxon>Eukaryota</taxon>
        <taxon>Metazoa</taxon>
        <taxon>Spiralia</taxon>
        <taxon>Gnathifera</taxon>
        <taxon>Rotifera</taxon>
        <taxon>Eurotatoria</taxon>
        <taxon>Bdelloidea</taxon>
        <taxon>Philodinida</taxon>
        <taxon>Philodinidae</taxon>
        <taxon>Rotaria</taxon>
    </lineage>
</organism>
<reference evidence="2" key="1">
    <citation type="submission" date="2021-02" db="EMBL/GenBank/DDBJ databases">
        <authorList>
            <person name="Nowell W R."/>
        </authorList>
    </citation>
    <scope>NUCLEOTIDE SEQUENCE</scope>
</reference>
<keyword evidence="1" id="KW-0175">Coiled coil</keyword>
<feature type="coiled-coil region" evidence="1">
    <location>
        <begin position="154"/>
        <end position="199"/>
    </location>
</feature>
<comment type="caution">
    <text evidence="2">The sequence shown here is derived from an EMBL/GenBank/DDBJ whole genome shotgun (WGS) entry which is preliminary data.</text>
</comment>
<dbReference type="Proteomes" id="UP000663854">
    <property type="component" value="Unassembled WGS sequence"/>
</dbReference>
<evidence type="ECO:0000313" key="5">
    <source>
        <dbReference type="Proteomes" id="UP000663870"/>
    </source>
</evidence>
<protein>
    <submittedName>
        <fullName evidence="2">Uncharacterized protein</fullName>
    </submittedName>
</protein>
<dbReference type="EMBL" id="CAJNOL010003234">
    <property type="protein sequence ID" value="CAF1553013.1"/>
    <property type="molecule type" value="Genomic_DNA"/>
</dbReference>
<evidence type="ECO:0000313" key="2">
    <source>
        <dbReference type="EMBL" id="CAF1273634.1"/>
    </source>
</evidence>
<sequence length="1170" mass="138008">MGIALARIEIWVQSCLEQWINRSLLSKNGYKCFENLQSFYEDYQRAALDFYYSNNQSTDSIGYSRFILTSLTIIRLMHIKLCEDTRFERLKVHAIQIPHLLDLFEYLVLPNRDDMIRARDLYDYFLEFNEKPYPDLLSNIDSQNAFGVHFAEQSIEINENLQKIQEQVEQDRKDKIEEINNAKEKYEELMKKVNDLKCECESNIYYPYRKCDRCTIIKEADNIKVNIYECPIPSERRSALAVMFELQMPNEIRCYRDILWQLVNRPKPNPSNSMDEWLSIRPHQSKLRQYFKGSNNCKVKLVSKTKSITESHYSIARHVISTPLEEYFYENGLQVQISPTKINEFQDEYRTLTPELTDSNYKDLQFSIDNTEFAQNRVIAELSKCSLKLKSAEFVEFGSFRSGHRLQWWNLLSILELDSLSMDEESVVILITHALLQYGPLTKDRKSLICSWCPESHQQLLEDHFVDELIMRLDRHLKDCECNWQNELMLVIITVIVMRVFTICNSTRKDQMTNLVLKCRKTGEKWIQLISKSIQNPSLPDFDKINALRDKIVIIGITYLLTYSIYTDSSNSLVLSNQDVISLLTIATTIHDNNILNKKTVHMSVFMRNLMRYSERVLLSIHPIISKLLQENSYEILNEFCSIHWAVVRTKGVMDGKWKKRNKDIYDGWYDGEYESNKISIDCLRGRFFVNKMTIGFLPDRITSDELFRRVFRQHIFEVQAAESEDSYITKHGYHADGNVYYEFTYDYGYYGNRGLIVYERHIKTNDKFELIPPSCFDEELPNIFVSNYSHWRDINYDQIEFRPICFQDSNFITDKQYILTMEKGHTMTSDLENIQLLINRSSSFFQSLFTRYFIRLDDEPYVYMLRENDIIHIHLSRLGIAFKYNCRNKIITSREYSDMYIDEDQCFGTLTGLKSGLLLSPIAKIKQKNRHYLCRKLIVPFGQVQANKKSGDDHQTVTIERKSSSLSTSFIHQYFVFILNDRLHILQPTDSPTGWLYLALLHAMTSHPLPDQYTGMTGMERSFQLLHSAGCWSDQPYDSITRNILLQIATISPKVNFYPEHLTCMVQIDWNESSLPYSMQHFGYYLIVKKLVETSEDWNFMHPSSTSNDEIQKLFQSKKYNEKLLAKLYWDYRDSYNLTSRVSAQMEKEIRCTSSTKSYEPIWESCYSH</sequence>
<evidence type="ECO:0000256" key="1">
    <source>
        <dbReference type="SAM" id="Coils"/>
    </source>
</evidence>
<evidence type="ECO:0000313" key="4">
    <source>
        <dbReference type="Proteomes" id="UP000663854"/>
    </source>
</evidence>
<keyword evidence="5" id="KW-1185">Reference proteome</keyword>
<proteinExistence type="predicted"/>
<dbReference type="Proteomes" id="UP000663870">
    <property type="component" value="Unassembled WGS sequence"/>
</dbReference>
<evidence type="ECO:0000313" key="3">
    <source>
        <dbReference type="EMBL" id="CAF1553013.1"/>
    </source>
</evidence>
<dbReference type="EMBL" id="CAJNOH010002119">
    <property type="protein sequence ID" value="CAF1273634.1"/>
    <property type="molecule type" value="Genomic_DNA"/>
</dbReference>
<dbReference type="AlphaFoldDB" id="A0A815BRF8"/>
<gene>
    <name evidence="3" type="ORF">JXQ802_LOCUS43780</name>
    <name evidence="2" type="ORF">PYM288_LOCUS28513</name>
</gene>
<accession>A0A815BRF8</accession>